<dbReference type="Proteomes" id="UP000015351">
    <property type="component" value="Unassembled WGS sequence"/>
</dbReference>
<dbReference type="eggNOG" id="COG3821">
    <property type="taxonomic scope" value="Bacteria"/>
</dbReference>
<evidence type="ECO:0000256" key="1">
    <source>
        <dbReference type="SAM" id="Phobius"/>
    </source>
</evidence>
<feature type="transmembrane region" description="Helical" evidence="1">
    <location>
        <begin position="116"/>
        <end position="134"/>
    </location>
</feature>
<dbReference type="STRING" id="1123360.thalar_00217"/>
<protein>
    <recommendedName>
        <fullName evidence="4">DUF599 domain-containing protein</fullName>
    </recommendedName>
</protein>
<proteinExistence type="predicted"/>
<keyword evidence="1" id="KW-0472">Membrane</keyword>
<keyword evidence="1" id="KW-1133">Transmembrane helix</keyword>
<feature type="transmembrane region" description="Helical" evidence="1">
    <location>
        <begin position="12"/>
        <end position="32"/>
    </location>
</feature>
<dbReference type="PANTHER" id="PTHR31168:SF1">
    <property type="entry name" value="DUF599 FAMILY PROTEIN"/>
    <property type="match status" value="1"/>
</dbReference>
<dbReference type="EMBL" id="AONI01000005">
    <property type="protein sequence ID" value="EPX81661.1"/>
    <property type="molecule type" value="Genomic_DNA"/>
</dbReference>
<name>S9QJQ1_9RHOB</name>
<reference evidence="3" key="1">
    <citation type="journal article" date="2013" name="Stand. Genomic Sci.">
        <title>Genome sequence of the Litoreibacter arenae type strain (DSM 19593(T)), a member of the Roseobacter clade isolated from sea sand.</title>
        <authorList>
            <person name="Riedel T."/>
            <person name="Fiebig A."/>
            <person name="Petersen J."/>
            <person name="Gronow S."/>
            <person name="Kyrpides N.C."/>
            <person name="Goker M."/>
            <person name="Klenk H.P."/>
        </authorList>
    </citation>
    <scope>NUCLEOTIDE SEQUENCE [LARGE SCALE GENOMIC DNA]</scope>
    <source>
        <strain evidence="3">DSM 19593</strain>
    </source>
</reference>
<evidence type="ECO:0000313" key="2">
    <source>
        <dbReference type="EMBL" id="EPX81661.1"/>
    </source>
</evidence>
<keyword evidence="1" id="KW-0812">Transmembrane</keyword>
<evidence type="ECO:0000313" key="3">
    <source>
        <dbReference type="Proteomes" id="UP000015351"/>
    </source>
</evidence>
<dbReference type="InterPro" id="IPR006747">
    <property type="entry name" value="DUF599"/>
</dbReference>
<dbReference type="PANTHER" id="PTHR31168">
    <property type="entry name" value="OS02G0292800 PROTEIN"/>
    <property type="match status" value="1"/>
</dbReference>
<sequence length="241" mass="26879">MTLLDHLSMLTLLDAAAFGLLVFCWLVVSWWIEHPGASHPSVTVIMIKFRHEWMRQFVTREPRVFDAAILGNLRQATTFFASGCMIAIGGMLAMIGNTEQLQMVASDLTVDEVPNIVWQLKLLAVVMFLTNGFLKFVWSNRLFGYCAVVMAAVPNDVEAPSAYARAAQAAEINVRAAWNFNRGLRAVYYALGTLAWLLGPVPLILATLTVTFIIWQREFMSLSRTILKSGPPMPAAEEDRL</sequence>
<gene>
    <name evidence="2" type="ORF">thalar_00217</name>
</gene>
<keyword evidence="3" id="KW-1185">Reference proteome</keyword>
<feature type="transmembrane region" description="Helical" evidence="1">
    <location>
        <begin position="187"/>
        <end position="215"/>
    </location>
</feature>
<dbReference type="HOGENOM" id="CLU_096744_0_0_5"/>
<evidence type="ECO:0008006" key="4">
    <source>
        <dbReference type="Google" id="ProtNLM"/>
    </source>
</evidence>
<dbReference type="AlphaFoldDB" id="S9QJQ1"/>
<feature type="transmembrane region" description="Helical" evidence="1">
    <location>
        <begin position="76"/>
        <end position="95"/>
    </location>
</feature>
<comment type="caution">
    <text evidence="2">The sequence shown here is derived from an EMBL/GenBank/DDBJ whole genome shotgun (WGS) entry which is preliminary data.</text>
</comment>
<dbReference type="Pfam" id="PF04654">
    <property type="entry name" value="DUF599"/>
    <property type="match status" value="1"/>
</dbReference>
<accession>S9QJQ1</accession>
<dbReference type="PATRIC" id="fig|1123360.3.peg.216"/>
<organism evidence="2 3">
    <name type="scientific">Litoreibacter arenae DSM 19593</name>
    <dbReference type="NCBI Taxonomy" id="1123360"/>
    <lineage>
        <taxon>Bacteria</taxon>
        <taxon>Pseudomonadati</taxon>
        <taxon>Pseudomonadota</taxon>
        <taxon>Alphaproteobacteria</taxon>
        <taxon>Rhodobacterales</taxon>
        <taxon>Roseobacteraceae</taxon>
        <taxon>Litoreibacter</taxon>
    </lineage>
</organism>
<dbReference type="OrthoDB" id="9806874at2"/>